<keyword evidence="10" id="KW-1185">Reference proteome</keyword>
<reference evidence="9 10" key="1">
    <citation type="submission" date="2017-07" db="EMBL/GenBank/DDBJ databases">
        <title>Genome Sequence of Sulfitobacter pseudonitzschiae Strain SMR1 Isolated from a culture of the Diatom Skeletonema marinoi.</title>
        <authorList>
            <person name="Topel M."/>
            <person name="Pinder M.I.M."/>
            <person name="Johansson O.N."/>
            <person name="Kourtchenko O."/>
            <person name="Godhe A."/>
            <person name="Clarke A.K."/>
        </authorList>
    </citation>
    <scope>NUCLEOTIDE SEQUENCE [LARGE SCALE GENOMIC DNA]</scope>
    <source>
        <strain evidence="9 10">SMR1</strain>
    </source>
</reference>
<dbReference type="PROSITE" id="PS00557">
    <property type="entry name" value="FMN_HYDROXY_ACID_DH_1"/>
    <property type="match status" value="1"/>
</dbReference>
<sequence length="390" mass="42626">MPVITEIADLKRIYERRVPRMFYDYCESGSWTEQTFRDNSSDFDDIRLRQRVAVDMSGRSTKGQMIGQDVAMPVALAPVGLTGMQHADGEIKAARAAEAFGVPFTLSTMSINSIEDVAEATTAPFWFQLYTMRDADYVSRLIQRAKDAKCSALVITLDLQILGQRHKDLKNGLSAPPKLTPKTIANLATKWAWGIEMLRAKRREFGNIVGHVKGISDASSLGSWTAEQFDPSLDWSKVAKLKEEWGGKVILKGILDAEDAKMALKVGADAIVVSNHGGRQLDGALSSIRALPSILDAVGDQVEVHLDSGIRSGQDVLKALAMGATGTFIGRAFVYGLGAMGQQGVTRALEVIHRELDLTMALCGETNVANLGRHNLLIPQDFEGRWQDGH</sequence>
<evidence type="ECO:0000256" key="5">
    <source>
        <dbReference type="ARBA" id="ARBA00024042"/>
    </source>
</evidence>
<dbReference type="InterPro" id="IPR037396">
    <property type="entry name" value="FMN_HAD"/>
</dbReference>
<name>A0A221K230_9RHOB</name>
<evidence type="ECO:0000256" key="2">
    <source>
        <dbReference type="ARBA" id="ARBA00022630"/>
    </source>
</evidence>
<dbReference type="SUPFAM" id="SSF51395">
    <property type="entry name" value="FMN-linked oxidoreductases"/>
    <property type="match status" value="1"/>
</dbReference>
<feature type="binding site" evidence="7">
    <location>
        <begin position="307"/>
        <end position="311"/>
    </location>
    <ligand>
        <name>FMN</name>
        <dbReference type="ChEBI" id="CHEBI:58210"/>
    </ligand>
</feature>
<dbReference type="InterPro" id="IPR008259">
    <property type="entry name" value="FMN_hydac_DH_AS"/>
</dbReference>
<dbReference type="FunFam" id="3.20.20.70:FF:000029">
    <property type="entry name" value="L-lactate dehydrogenase"/>
    <property type="match status" value="1"/>
</dbReference>
<feature type="binding site" evidence="7">
    <location>
        <position position="128"/>
    </location>
    <ligand>
        <name>FMN</name>
        <dbReference type="ChEBI" id="CHEBI:58210"/>
    </ligand>
</feature>
<dbReference type="GO" id="GO:0016614">
    <property type="term" value="F:oxidoreductase activity, acting on CH-OH group of donors"/>
    <property type="evidence" value="ECO:0007669"/>
    <property type="project" value="UniProtKB-ARBA"/>
</dbReference>
<evidence type="ECO:0000256" key="7">
    <source>
        <dbReference type="PIRSR" id="PIRSR000138-2"/>
    </source>
</evidence>
<dbReference type="eggNOG" id="COG1304">
    <property type="taxonomic scope" value="Bacteria"/>
</dbReference>
<dbReference type="Gene3D" id="3.20.20.70">
    <property type="entry name" value="Aldolase class I"/>
    <property type="match status" value="1"/>
</dbReference>
<protein>
    <submittedName>
        <fullName evidence="9">L-lactate dehydrogenase</fullName>
        <ecNumber evidence="9">1.1.-.-</ecNumber>
    </submittedName>
</protein>
<evidence type="ECO:0000313" key="9">
    <source>
        <dbReference type="EMBL" id="ASM73072.1"/>
    </source>
</evidence>
<feature type="binding site" evidence="7">
    <location>
        <position position="274"/>
    </location>
    <ligand>
        <name>FMN</name>
        <dbReference type="ChEBI" id="CHEBI:58210"/>
    </ligand>
</feature>
<comment type="similarity">
    <text evidence="5">Belongs to the FMN-dependent alpha-hydroxy acid dehydrogenase family.</text>
</comment>
<feature type="domain" description="FMN hydroxy acid dehydrogenase" evidence="8">
    <location>
        <begin position="1"/>
        <end position="381"/>
    </location>
</feature>
<feature type="binding site" evidence="7">
    <location>
        <position position="252"/>
    </location>
    <ligand>
        <name>FMN</name>
        <dbReference type="ChEBI" id="CHEBI:58210"/>
    </ligand>
</feature>
<dbReference type="EMBL" id="CP022415">
    <property type="protein sequence ID" value="ASM73072.1"/>
    <property type="molecule type" value="Genomic_DNA"/>
</dbReference>
<dbReference type="PIRSF" id="PIRSF000138">
    <property type="entry name" value="Al-hdrx_acd_dh"/>
    <property type="match status" value="1"/>
</dbReference>
<accession>A0A221K230</accession>
<feature type="binding site" evidence="7">
    <location>
        <begin position="78"/>
        <end position="80"/>
    </location>
    <ligand>
        <name>FMN</name>
        <dbReference type="ChEBI" id="CHEBI:58210"/>
    </ligand>
</feature>
<dbReference type="Pfam" id="PF01070">
    <property type="entry name" value="FMN_dh"/>
    <property type="match status" value="1"/>
</dbReference>
<keyword evidence="2 7" id="KW-0285">Flavoprotein</keyword>
<evidence type="ECO:0000256" key="1">
    <source>
        <dbReference type="ARBA" id="ARBA00001917"/>
    </source>
</evidence>
<dbReference type="PROSITE" id="PS51349">
    <property type="entry name" value="FMN_HYDROXY_ACID_DH_2"/>
    <property type="match status" value="1"/>
</dbReference>
<dbReference type="STRING" id="1402135.SAMN05444149_103605"/>
<keyword evidence="3 7" id="KW-0288">FMN</keyword>
<dbReference type="GO" id="GO:0005886">
    <property type="term" value="C:plasma membrane"/>
    <property type="evidence" value="ECO:0007669"/>
    <property type="project" value="TreeGrafter"/>
</dbReference>
<dbReference type="KEGG" id="spse:SULPSESMR1_02272"/>
<dbReference type="InterPro" id="IPR012133">
    <property type="entry name" value="Alpha-hydoxy_acid_DH_FMN"/>
</dbReference>
<dbReference type="EC" id="1.1.-.-" evidence="9"/>
<gene>
    <name evidence="9" type="primary">lldD</name>
    <name evidence="9" type="ORF">SULPSESMR1_02272</name>
</gene>
<feature type="binding site" evidence="7">
    <location>
        <position position="130"/>
    </location>
    <ligand>
        <name>FMN</name>
        <dbReference type="ChEBI" id="CHEBI:58210"/>
    </ligand>
</feature>
<dbReference type="Proteomes" id="UP000199754">
    <property type="component" value="Chromosome"/>
</dbReference>
<keyword evidence="4 9" id="KW-0560">Oxidoreductase</keyword>
<dbReference type="RefSeq" id="WP_089420901.1">
    <property type="nucleotide sequence ID" value="NZ_CP022415.1"/>
</dbReference>
<feature type="active site" description="Proton acceptor" evidence="6">
    <location>
        <position position="276"/>
    </location>
</feature>
<feature type="binding site" evidence="7">
    <location>
        <position position="107"/>
    </location>
    <ligand>
        <name>FMN</name>
        <dbReference type="ChEBI" id="CHEBI:58210"/>
    </ligand>
</feature>
<proteinExistence type="inferred from homology"/>
<dbReference type="InterPro" id="IPR000262">
    <property type="entry name" value="FMN-dep_DH"/>
</dbReference>
<evidence type="ECO:0000256" key="6">
    <source>
        <dbReference type="PIRSR" id="PIRSR000138-1"/>
    </source>
</evidence>
<organism evidence="9 10">
    <name type="scientific">Pseudosulfitobacter pseudonitzschiae</name>
    <dbReference type="NCBI Taxonomy" id="1402135"/>
    <lineage>
        <taxon>Bacteria</taxon>
        <taxon>Pseudomonadati</taxon>
        <taxon>Pseudomonadota</taxon>
        <taxon>Alphaproteobacteria</taxon>
        <taxon>Rhodobacterales</taxon>
        <taxon>Roseobacteraceae</taxon>
        <taxon>Pseudosulfitobacter</taxon>
    </lineage>
</organism>
<feature type="binding site" evidence="7">
    <location>
        <begin position="330"/>
        <end position="331"/>
    </location>
    <ligand>
        <name>FMN</name>
        <dbReference type="ChEBI" id="CHEBI:58210"/>
    </ligand>
</feature>
<dbReference type="CDD" id="cd02809">
    <property type="entry name" value="alpha_hydroxyacid_oxid_FMN"/>
    <property type="match status" value="1"/>
</dbReference>
<evidence type="ECO:0000256" key="3">
    <source>
        <dbReference type="ARBA" id="ARBA00022643"/>
    </source>
</evidence>
<dbReference type="OrthoDB" id="9770452at2"/>
<evidence type="ECO:0000259" key="8">
    <source>
        <dbReference type="PROSITE" id="PS51349"/>
    </source>
</evidence>
<dbReference type="PANTHER" id="PTHR10578">
    <property type="entry name" value="S -2-HYDROXY-ACID OXIDASE-RELATED"/>
    <property type="match status" value="1"/>
</dbReference>
<dbReference type="NCBIfam" id="NF008398">
    <property type="entry name" value="PRK11197.1"/>
    <property type="match status" value="1"/>
</dbReference>
<feature type="binding site" evidence="7">
    <location>
        <position position="276"/>
    </location>
    <ligand>
        <name>glyoxylate</name>
        <dbReference type="ChEBI" id="CHEBI:36655"/>
    </ligand>
</feature>
<dbReference type="PANTHER" id="PTHR10578:SF107">
    <property type="entry name" value="2-HYDROXYACID OXIDASE 1"/>
    <property type="match status" value="1"/>
</dbReference>
<dbReference type="InterPro" id="IPR013785">
    <property type="entry name" value="Aldolase_TIM"/>
</dbReference>
<feature type="binding site" evidence="7">
    <location>
        <position position="165"/>
    </location>
    <ligand>
        <name>glyoxylate</name>
        <dbReference type="ChEBI" id="CHEBI:36655"/>
    </ligand>
</feature>
<dbReference type="GO" id="GO:0010181">
    <property type="term" value="F:FMN binding"/>
    <property type="evidence" value="ECO:0007669"/>
    <property type="project" value="InterPro"/>
</dbReference>
<evidence type="ECO:0000313" key="10">
    <source>
        <dbReference type="Proteomes" id="UP000199754"/>
    </source>
</evidence>
<dbReference type="AlphaFoldDB" id="A0A221K230"/>
<evidence type="ECO:0000256" key="4">
    <source>
        <dbReference type="ARBA" id="ARBA00023002"/>
    </source>
</evidence>
<comment type="cofactor">
    <cofactor evidence="1">
        <name>FMN</name>
        <dbReference type="ChEBI" id="CHEBI:58210"/>
    </cofactor>
</comment>
<feature type="binding site" evidence="7">
    <location>
        <position position="25"/>
    </location>
    <ligand>
        <name>glyoxylate</name>
        <dbReference type="ChEBI" id="CHEBI:36655"/>
    </ligand>
</feature>
<feature type="binding site" evidence="7">
    <location>
        <position position="279"/>
    </location>
    <ligand>
        <name>glyoxylate</name>
        <dbReference type="ChEBI" id="CHEBI:36655"/>
    </ligand>
</feature>
<feature type="binding site" evidence="7">
    <location>
        <position position="156"/>
    </location>
    <ligand>
        <name>FMN</name>
        <dbReference type="ChEBI" id="CHEBI:58210"/>
    </ligand>
</feature>